<gene>
    <name evidence="1" type="ORF">UY17_C0041G0004</name>
</gene>
<protein>
    <recommendedName>
        <fullName evidence="3">Cytidylate kinase</fullName>
    </recommendedName>
</protein>
<organism evidence="1 2">
    <name type="scientific">Candidatus Beckwithbacteria bacterium GW2011_GWC2_47_9</name>
    <dbReference type="NCBI Taxonomy" id="1618373"/>
    <lineage>
        <taxon>Bacteria</taxon>
        <taxon>Candidatus Beckwithiibacteriota</taxon>
    </lineage>
</organism>
<comment type="caution">
    <text evidence="1">The sequence shown here is derived from an EMBL/GenBank/DDBJ whole genome shotgun (WGS) entry which is preliminary data.</text>
</comment>
<evidence type="ECO:0008006" key="3">
    <source>
        <dbReference type="Google" id="ProtNLM"/>
    </source>
</evidence>
<accession>A0A0G1TXW1</accession>
<name>A0A0G1TXW1_9BACT</name>
<dbReference type="Proteomes" id="UP000034772">
    <property type="component" value="Unassembled WGS sequence"/>
</dbReference>
<evidence type="ECO:0000313" key="1">
    <source>
        <dbReference type="EMBL" id="KKU86687.1"/>
    </source>
</evidence>
<dbReference type="InterPro" id="IPR027417">
    <property type="entry name" value="P-loop_NTPase"/>
</dbReference>
<dbReference type="Pfam" id="PF13189">
    <property type="entry name" value="Cytidylate_kin2"/>
    <property type="match status" value="1"/>
</dbReference>
<evidence type="ECO:0000313" key="2">
    <source>
        <dbReference type="Proteomes" id="UP000034772"/>
    </source>
</evidence>
<dbReference type="SUPFAM" id="SSF52540">
    <property type="entry name" value="P-loop containing nucleoside triphosphate hydrolases"/>
    <property type="match status" value="1"/>
</dbReference>
<dbReference type="EMBL" id="LCOZ01000041">
    <property type="protein sequence ID" value="KKU86687.1"/>
    <property type="molecule type" value="Genomic_DNA"/>
</dbReference>
<proteinExistence type="predicted"/>
<dbReference type="Gene3D" id="3.40.50.300">
    <property type="entry name" value="P-loop containing nucleotide triphosphate hydrolases"/>
    <property type="match status" value="1"/>
</dbReference>
<reference evidence="1 2" key="1">
    <citation type="journal article" date="2015" name="Nature">
        <title>rRNA introns, odd ribosomes, and small enigmatic genomes across a large radiation of phyla.</title>
        <authorList>
            <person name="Brown C.T."/>
            <person name="Hug L.A."/>
            <person name="Thomas B.C."/>
            <person name="Sharon I."/>
            <person name="Castelle C.J."/>
            <person name="Singh A."/>
            <person name="Wilkins M.J."/>
            <person name="Williams K.H."/>
            <person name="Banfield J.F."/>
        </authorList>
    </citation>
    <scope>NUCLEOTIDE SEQUENCE [LARGE SCALE GENOMIC DNA]</scope>
</reference>
<dbReference type="AlphaFoldDB" id="A0A0G1TXW1"/>
<sequence>MSVKFRNVTIAGLPGAGSSTLGINLAKALGWEYFSGGDFMRAYAIKKGLFDKNNNLHHPATVYSDEFDREVDYSLRERLKKDSGLIIDSWLSGFLAQGVTGVLKVLMVCGDGAVRVDRIVNRDGVSVEVAKTHIFEREKQNLSKWTRMYQKEWRDWVGEAKIDFYSPKLYDLIIDTYSHDREATLNLVLKKLRRENV</sequence>